<dbReference type="SUPFAM" id="SSF46785">
    <property type="entry name" value="Winged helix' DNA-binding domain"/>
    <property type="match status" value="1"/>
</dbReference>
<dbReference type="SMART" id="SM00895">
    <property type="entry name" value="FCD"/>
    <property type="match status" value="1"/>
</dbReference>
<accession>A0A2I1YJE5</accession>
<evidence type="ECO:0000256" key="1">
    <source>
        <dbReference type="ARBA" id="ARBA00023015"/>
    </source>
</evidence>
<dbReference type="GO" id="GO:0003700">
    <property type="term" value="F:DNA-binding transcription factor activity"/>
    <property type="evidence" value="ECO:0007669"/>
    <property type="project" value="InterPro"/>
</dbReference>
<dbReference type="PANTHER" id="PTHR43537:SF5">
    <property type="entry name" value="UXU OPERON TRANSCRIPTIONAL REGULATOR"/>
    <property type="match status" value="1"/>
</dbReference>
<keyword evidence="3" id="KW-0804">Transcription</keyword>
<dbReference type="PANTHER" id="PTHR43537">
    <property type="entry name" value="TRANSCRIPTIONAL REGULATOR, GNTR FAMILY"/>
    <property type="match status" value="1"/>
</dbReference>
<keyword evidence="2" id="KW-0238">DNA-binding</keyword>
<comment type="caution">
    <text evidence="5">The sequence shown here is derived from an EMBL/GenBank/DDBJ whole genome shotgun (WGS) entry which is preliminary data.</text>
</comment>
<dbReference type="PRINTS" id="PR00035">
    <property type="entry name" value="HTHGNTR"/>
</dbReference>
<dbReference type="Pfam" id="PF00392">
    <property type="entry name" value="GntR"/>
    <property type="match status" value="1"/>
</dbReference>
<dbReference type="PROSITE" id="PS50949">
    <property type="entry name" value="HTH_GNTR"/>
    <property type="match status" value="1"/>
</dbReference>
<dbReference type="GO" id="GO:0003677">
    <property type="term" value="F:DNA binding"/>
    <property type="evidence" value="ECO:0007669"/>
    <property type="project" value="UniProtKB-KW"/>
</dbReference>
<dbReference type="CDD" id="cd07377">
    <property type="entry name" value="WHTH_GntR"/>
    <property type="match status" value="1"/>
</dbReference>
<dbReference type="Proteomes" id="UP000235073">
    <property type="component" value="Unassembled WGS sequence"/>
</dbReference>
<keyword evidence="1" id="KW-0805">Transcription regulation</keyword>
<organism evidence="5 6">
    <name type="scientific">Streptococcus macedonicus</name>
    <name type="common">Streptococcus gallolyticus macedonicus</name>
    <dbReference type="NCBI Taxonomy" id="59310"/>
    <lineage>
        <taxon>Bacteria</taxon>
        <taxon>Bacillati</taxon>
        <taxon>Bacillota</taxon>
        <taxon>Bacilli</taxon>
        <taxon>Lactobacillales</taxon>
        <taxon>Streptococcaceae</taxon>
        <taxon>Streptococcus</taxon>
    </lineage>
</organism>
<dbReference type="EMBL" id="PKIB01000001">
    <property type="protein sequence ID" value="PLA55011.1"/>
    <property type="molecule type" value="Genomic_DNA"/>
</dbReference>
<dbReference type="SMART" id="SM00345">
    <property type="entry name" value="HTH_GNTR"/>
    <property type="match status" value="1"/>
</dbReference>
<feature type="domain" description="HTH gntR-type" evidence="4">
    <location>
        <begin position="4"/>
        <end position="72"/>
    </location>
</feature>
<evidence type="ECO:0000313" key="5">
    <source>
        <dbReference type="EMBL" id="PLA55011.1"/>
    </source>
</evidence>
<evidence type="ECO:0000256" key="3">
    <source>
        <dbReference type="ARBA" id="ARBA00023163"/>
    </source>
</evidence>
<evidence type="ECO:0000259" key="4">
    <source>
        <dbReference type="PROSITE" id="PS50949"/>
    </source>
</evidence>
<dbReference type="SUPFAM" id="SSF48008">
    <property type="entry name" value="GntR ligand-binding domain-like"/>
    <property type="match status" value="1"/>
</dbReference>
<protein>
    <submittedName>
        <fullName evidence="5">FadR family transcriptional regulator</fullName>
    </submittedName>
</protein>
<dbReference type="AlphaFoldDB" id="A0A2I1YJE5"/>
<dbReference type="Gene3D" id="1.20.120.530">
    <property type="entry name" value="GntR ligand-binding domain-like"/>
    <property type="match status" value="1"/>
</dbReference>
<dbReference type="RefSeq" id="WP_003064808.1">
    <property type="nucleotide sequence ID" value="NZ_PKIB01000001.1"/>
</dbReference>
<dbReference type="GeneID" id="64018832"/>
<dbReference type="InterPro" id="IPR036388">
    <property type="entry name" value="WH-like_DNA-bd_sf"/>
</dbReference>
<sequence length="239" mass="27106">MADRPLVDKTAERLMAFILDNGYEVGQKLPNEYDLSEALGAGRSTVREAVRSLVARNILEVRQGSGTYISSKRGVVEDPFGFAFVKDRIKLTTDLFELRYLLEPRIAERAAQFGKEEDIQRLEQIAIEIEEALAADDPKHLELDVQFHSLLAEMSGNVAVKSLIPVINESIQIINEDYTNRRMKQSSIEAHRNILKAIQSRHPIAAYDSMLSHILTVRQTVLNDWYEKDIDIQGLPKSK</sequence>
<dbReference type="Gene3D" id="1.10.10.10">
    <property type="entry name" value="Winged helix-like DNA-binding domain superfamily/Winged helix DNA-binding domain"/>
    <property type="match status" value="1"/>
</dbReference>
<evidence type="ECO:0000256" key="2">
    <source>
        <dbReference type="ARBA" id="ARBA00023125"/>
    </source>
</evidence>
<dbReference type="Pfam" id="PF07729">
    <property type="entry name" value="FCD"/>
    <property type="match status" value="1"/>
</dbReference>
<proteinExistence type="predicted"/>
<reference evidence="5 6" key="1">
    <citation type="submission" date="2017-12" db="EMBL/GenBank/DDBJ databases">
        <title>Phylogenetic diversity of female urinary microbiome.</title>
        <authorList>
            <person name="Thomas-White K."/>
            <person name="Wolfe A.J."/>
        </authorList>
    </citation>
    <scope>NUCLEOTIDE SEQUENCE [LARGE SCALE GENOMIC DNA]</scope>
    <source>
        <strain evidence="5 6">UMB0733</strain>
    </source>
</reference>
<dbReference type="InterPro" id="IPR011711">
    <property type="entry name" value="GntR_C"/>
</dbReference>
<dbReference type="InterPro" id="IPR008920">
    <property type="entry name" value="TF_FadR/GntR_C"/>
</dbReference>
<dbReference type="InterPro" id="IPR036390">
    <property type="entry name" value="WH_DNA-bd_sf"/>
</dbReference>
<evidence type="ECO:0000313" key="6">
    <source>
        <dbReference type="Proteomes" id="UP000235073"/>
    </source>
</evidence>
<name>A0A2I1YJE5_STRMC</name>
<gene>
    <name evidence="5" type="ORF">CYK21_02745</name>
</gene>
<dbReference type="InterPro" id="IPR000524">
    <property type="entry name" value="Tscrpt_reg_HTH_GntR"/>
</dbReference>